<sequence>MAILLVFILFNITLNFTLSKRKKIFIFLDNSLSMADEKKFPLAINLLKILKRELAKAKLFSFSETVKEISSLENVNCEGKRTNFQKVIDFSLLKKPDMILFLSDGLHNEGDLPFQKNLPFQIFAIGFGLPQIKDFAIDDVNFPNWAFTEESVKIVFRIKSNNLKGPLEVSLTLNEKPLEKKVINFLSENIVLEDSFKVIFKEEGKKFLTLKIPYFSEEIDQQNNQYFFTIEVKKRSAKILYLSNQPTFNLKFIKRILENKSDYQADFLFSFTRKIPLPKEKEYEILIFDNFDFSALSAEEKNNLKNLINKAKGILFLADKNSNFNNFSEYLPINIEKNITQKEVSFLLTEKGKEHVIFEEILEDINHLPPFWGYLKGKPKENCSTLLISEKDSSPLLAYSVYQNKIIAFFSAYPLWRWFFIPDEILQNKVNNFFLSLISFLKEGNYRVYVYLEKEFYYLDEEVKIKTTVLNEIGQPAKNLNVLLEIPQYQIKKIFSEVTDGLYQTNLFPPDTGEISFKISVFKDKEKIKEISPKIKVFTKIAEEKSPYLDTLTLKNLAEMSNGNFYLYPQIPSFSFLNQEKKKVNFKIYFQNNFYIYLLLIFLYILDIYLRKRKGLP</sequence>
<keyword evidence="1" id="KW-0472">Membrane</keyword>
<dbReference type="InterPro" id="IPR029062">
    <property type="entry name" value="Class_I_gatase-like"/>
</dbReference>
<evidence type="ECO:0000313" key="3">
    <source>
        <dbReference type="EMBL" id="HHR48691.1"/>
    </source>
</evidence>
<organism evidence="3">
    <name type="scientific">candidate division WOR-3 bacterium</name>
    <dbReference type="NCBI Taxonomy" id="2052148"/>
    <lineage>
        <taxon>Bacteria</taxon>
        <taxon>Bacteria division WOR-3</taxon>
    </lineage>
</organism>
<keyword evidence="1" id="KW-0812">Transmembrane</keyword>
<feature type="domain" description="DUF7408" evidence="2">
    <location>
        <begin position="276"/>
        <end position="402"/>
    </location>
</feature>
<keyword evidence="1" id="KW-1133">Transmembrane helix</keyword>
<reference evidence="3" key="1">
    <citation type="journal article" date="2020" name="mSystems">
        <title>Genome- and Community-Level Interaction Insights into Carbon Utilization and Element Cycling Functions of Hydrothermarchaeota in Hydrothermal Sediment.</title>
        <authorList>
            <person name="Zhou Z."/>
            <person name="Liu Y."/>
            <person name="Xu W."/>
            <person name="Pan J."/>
            <person name="Luo Z.H."/>
            <person name="Li M."/>
        </authorList>
    </citation>
    <scope>NUCLEOTIDE SEQUENCE [LARGE SCALE GENOMIC DNA]</scope>
    <source>
        <strain evidence="3">SpSt-791</strain>
    </source>
</reference>
<name>A0A7V5Y021_UNCW3</name>
<dbReference type="PANTHER" id="PTHR37947:SF1">
    <property type="entry name" value="BLL2462 PROTEIN"/>
    <property type="match status" value="1"/>
</dbReference>
<dbReference type="Gene3D" id="3.40.50.880">
    <property type="match status" value="1"/>
</dbReference>
<evidence type="ECO:0000256" key="1">
    <source>
        <dbReference type="SAM" id="Phobius"/>
    </source>
</evidence>
<gene>
    <name evidence="3" type="ORF">ENV79_03500</name>
</gene>
<dbReference type="Pfam" id="PF24157">
    <property type="entry name" value="DUF7408"/>
    <property type="match status" value="1"/>
</dbReference>
<dbReference type="SUPFAM" id="SSF52317">
    <property type="entry name" value="Class I glutamine amidotransferase-like"/>
    <property type="match status" value="1"/>
</dbReference>
<dbReference type="InterPro" id="IPR055831">
    <property type="entry name" value="DUF7408"/>
</dbReference>
<accession>A0A7V5Y021</accession>
<dbReference type="EMBL" id="DTHS01000023">
    <property type="protein sequence ID" value="HHR48691.1"/>
    <property type="molecule type" value="Genomic_DNA"/>
</dbReference>
<feature type="transmembrane region" description="Helical" evidence="1">
    <location>
        <begin position="594"/>
        <end position="610"/>
    </location>
</feature>
<comment type="caution">
    <text evidence="3">The sequence shown here is derived from an EMBL/GenBank/DDBJ whole genome shotgun (WGS) entry which is preliminary data.</text>
</comment>
<proteinExistence type="predicted"/>
<evidence type="ECO:0000259" key="2">
    <source>
        <dbReference type="Pfam" id="PF24157"/>
    </source>
</evidence>
<dbReference type="PANTHER" id="PTHR37947">
    <property type="entry name" value="BLL2462 PROTEIN"/>
    <property type="match status" value="1"/>
</dbReference>
<dbReference type="AlphaFoldDB" id="A0A7V5Y021"/>
<protein>
    <recommendedName>
        <fullName evidence="2">DUF7408 domain-containing protein</fullName>
    </recommendedName>
</protein>